<dbReference type="GeneID" id="36588617"/>
<reference evidence="2 3" key="1">
    <citation type="submission" date="2016-04" db="EMBL/GenBank/DDBJ databases">
        <title>A degradative enzymes factory behind the ericoid mycorrhizal symbiosis.</title>
        <authorList>
            <consortium name="DOE Joint Genome Institute"/>
            <person name="Martino E."/>
            <person name="Morin E."/>
            <person name="Grelet G."/>
            <person name="Kuo A."/>
            <person name="Kohler A."/>
            <person name="Daghino S."/>
            <person name="Barry K."/>
            <person name="Choi C."/>
            <person name="Cichocki N."/>
            <person name="Clum A."/>
            <person name="Copeland A."/>
            <person name="Hainaut M."/>
            <person name="Haridas S."/>
            <person name="Labutti K."/>
            <person name="Lindquist E."/>
            <person name="Lipzen A."/>
            <person name="Khouja H.-R."/>
            <person name="Murat C."/>
            <person name="Ohm R."/>
            <person name="Olson A."/>
            <person name="Spatafora J."/>
            <person name="Veneault-Fourrey C."/>
            <person name="Henrissat B."/>
            <person name="Grigoriev I."/>
            <person name="Martin F."/>
            <person name="Perotto S."/>
        </authorList>
    </citation>
    <scope>NUCLEOTIDE SEQUENCE [LARGE SCALE GENOMIC DNA]</scope>
    <source>
        <strain evidence="2 3">E</strain>
    </source>
</reference>
<dbReference type="STRING" id="1095630.A0A2J6T5G0"/>
<dbReference type="RefSeq" id="XP_024735161.1">
    <property type="nucleotide sequence ID" value="XM_024880540.1"/>
</dbReference>
<gene>
    <name evidence="2" type="ORF">K444DRAFT_614510</name>
</gene>
<keyword evidence="3" id="KW-1185">Reference proteome</keyword>
<name>A0A2J6T5G0_9HELO</name>
<dbReference type="Proteomes" id="UP000235371">
    <property type="component" value="Unassembled WGS sequence"/>
</dbReference>
<dbReference type="EMBL" id="KZ613828">
    <property type="protein sequence ID" value="PMD58257.1"/>
    <property type="molecule type" value="Genomic_DNA"/>
</dbReference>
<proteinExistence type="predicted"/>
<organism evidence="2 3">
    <name type="scientific">Hyaloscypha bicolor E</name>
    <dbReference type="NCBI Taxonomy" id="1095630"/>
    <lineage>
        <taxon>Eukaryota</taxon>
        <taxon>Fungi</taxon>
        <taxon>Dikarya</taxon>
        <taxon>Ascomycota</taxon>
        <taxon>Pezizomycotina</taxon>
        <taxon>Leotiomycetes</taxon>
        <taxon>Helotiales</taxon>
        <taxon>Hyaloscyphaceae</taxon>
        <taxon>Hyaloscypha</taxon>
        <taxon>Hyaloscypha bicolor</taxon>
    </lineage>
</organism>
<feature type="non-terminal residue" evidence="2">
    <location>
        <position position="366"/>
    </location>
</feature>
<feature type="region of interest" description="Disordered" evidence="1">
    <location>
        <begin position="73"/>
        <end position="94"/>
    </location>
</feature>
<evidence type="ECO:0000256" key="1">
    <source>
        <dbReference type="SAM" id="MobiDB-lite"/>
    </source>
</evidence>
<accession>A0A2J6T5G0</accession>
<dbReference type="AlphaFoldDB" id="A0A2J6T5G0"/>
<dbReference type="OrthoDB" id="3524371at2759"/>
<dbReference type="InParanoid" id="A0A2J6T5G0"/>
<protein>
    <submittedName>
        <fullName evidence="2">Uncharacterized protein</fullName>
    </submittedName>
</protein>
<evidence type="ECO:0000313" key="3">
    <source>
        <dbReference type="Proteomes" id="UP000235371"/>
    </source>
</evidence>
<evidence type="ECO:0000313" key="2">
    <source>
        <dbReference type="EMBL" id="PMD58257.1"/>
    </source>
</evidence>
<sequence length="366" mass="41086">MNYQWRSPGKGRFSYVDTPVPIRSSLQDAIRPGTVASRIESLQKLASPSLPRSHPPPISITRGEDSRIGFGRRINNRFGNPALQNTNPDEEPHNETACHSFLGLNTPRVTHEEQHDIAGQRTKYARSPGINGQIFPDGRPARTQHDAVAPWEVLSRSHRTRTMGRHVTDLESDMQTESNISRKQARFTAESSTSRWCDEARYLDLYRRNIESRPADTINSEASNATSSTTRRQSVRDLFKDFGIERPAGLASRETFYDKSEAPKLMRRGTQCHICSSVNPSVSIACSRCSHKLCLRCDASRENEVVGAKEPDHSKEKLTSKENRSTYRAINESNFKSAEPRKQVPLPSLHIPQLPIKIPGVSVFGS</sequence>